<evidence type="ECO:0000313" key="1">
    <source>
        <dbReference type="Proteomes" id="UP001652642"/>
    </source>
</evidence>
<evidence type="ECO:0008006" key="3">
    <source>
        <dbReference type="Google" id="ProtNLM"/>
    </source>
</evidence>
<dbReference type="GeneID" id="140707368"/>
<dbReference type="RefSeq" id="XP_072856515.1">
    <property type="nucleotide sequence ID" value="XM_073000414.1"/>
</dbReference>
<proteinExistence type="predicted"/>
<organism evidence="1 2">
    <name type="scientific">Pogona vitticeps</name>
    <name type="common">central bearded dragon</name>
    <dbReference type="NCBI Taxonomy" id="103695"/>
    <lineage>
        <taxon>Eukaryota</taxon>
        <taxon>Metazoa</taxon>
        <taxon>Chordata</taxon>
        <taxon>Craniata</taxon>
        <taxon>Vertebrata</taxon>
        <taxon>Euteleostomi</taxon>
        <taxon>Lepidosauria</taxon>
        <taxon>Squamata</taxon>
        <taxon>Bifurcata</taxon>
        <taxon>Unidentata</taxon>
        <taxon>Episquamata</taxon>
        <taxon>Toxicofera</taxon>
        <taxon>Iguania</taxon>
        <taxon>Acrodonta</taxon>
        <taxon>Agamidae</taxon>
        <taxon>Amphibolurinae</taxon>
        <taxon>Pogona</taxon>
    </lineage>
</organism>
<reference evidence="2" key="1">
    <citation type="submission" date="2025-08" db="UniProtKB">
        <authorList>
            <consortium name="RefSeq"/>
        </authorList>
    </citation>
    <scope>IDENTIFICATION</scope>
</reference>
<dbReference type="Proteomes" id="UP001652642">
    <property type="component" value="Chromosome 5"/>
</dbReference>
<protein>
    <recommendedName>
        <fullName evidence="3">Reverse transcriptase zinc-binding domain-containing protein</fullName>
    </recommendedName>
</protein>
<accession>A0ABM5GFW8</accession>
<sequence length="389" mass="46022">MLLELDGKSVEKWVRWEDTINKGVGKFGIFTQKVKNDIKNTIGPRQTALTIWGERQINWMPSLSKWTPLESLGEDLKIEKTLWKKLKETGYYRVKDLYNPQGIQIPAQNVVGQVGRQYWLQIMALYNILKQRRYSGILNKEDTPLEKLYNNKEDNKKGIARKLYNLINTDKEYMIGIIQTKWEREMTLSAYEIDGLMEGILEIKMDKFRELEMKLIWKWYRTPPQLSYMIKGMNSSCWHCKRGKGYYAHLWCECPMVIEFWQLILEKVNAVCNINLQLTGKILFMGVLGNNKVKKPKQNLFKAMIIAAHAVIAYGWKDASKWTLERWNWYLYEWIQSDILSILTQDKVWEEKTLEIRKKWSGYVRWVREGGANNAILAKLQKVCSWLQI</sequence>
<gene>
    <name evidence="2" type="primary">LOC140707368</name>
</gene>
<keyword evidence="1" id="KW-1185">Reference proteome</keyword>
<name>A0ABM5GFW8_9SAUR</name>
<evidence type="ECO:0000313" key="2">
    <source>
        <dbReference type="RefSeq" id="XP_072856515.1"/>
    </source>
</evidence>